<dbReference type="InterPro" id="IPR002941">
    <property type="entry name" value="DNA_methylase_N4/N6"/>
</dbReference>
<sequence>MSEGKNDPIYNAHSYHTKVPHKAIMRYILHYTEPGDIVFDGFCGTGMTLSTRSRN</sequence>
<reference evidence="4" key="1">
    <citation type="submission" date="2021-05" db="EMBL/GenBank/DDBJ databases">
        <authorList>
            <person name="Pietrasiak N."/>
            <person name="Ward R."/>
            <person name="Stajich J.E."/>
            <person name="Kurbessoian T."/>
        </authorList>
    </citation>
    <scope>NUCLEOTIDE SEQUENCE</scope>
    <source>
        <strain evidence="4">GSE-NOS-MK-12-04C</strain>
    </source>
</reference>
<keyword evidence="2" id="KW-0808">Transferase</keyword>
<gene>
    <name evidence="4" type="ORF">KME60_30210</name>
</gene>
<dbReference type="AlphaFoldDB" id="A0A951QSZ2"/>
<name>A0A951QSZ2_9CYAN</name>
<dbReference type="Gene3D" id="3.40.50.150">
    <property type="entry name" value="Vaccinia Virus protein VP39"/>
    <property type="match status" value="1"/>
</dbReference>
<proteinExistence type="predicted"/>
<evidence type="ECO:0000313" key="5">
    <source>
        <dbReference type="Proteomes" id="UP000729701"/>
    </source>
</evidence>
<dbReference type="InterPro" id="IPR029063">
    <property type="entry name" value="SAM-dependent_MTases_sf"/>
</dbReference>
<evidence type="ECO:0000256" key="2">
    <source>
        <dbReference type="ARBA" id="ARBA00022679"/>
    </source>
</evidence>
<keyword evidence="1" id="KW-0489">Methyltransferase</keyword>
<evidence type="ECO:0000313" key="4">
    <source>
        <dbReference type="EMBL" id="MBW4671586.1"/>
    </source>
</evidence>
<feature type="domain" description="DNA methylase N-4/N-6" evidence="3">
    <location>
        <begin position="13"/>
        <end position="50"/>
    </location>
</feature>
<dbReference type="GO" id="GO:0032259">
    <property type="term" value="P:methylation"/>
    <property type="evidence" value="ECO:0007669"/>
    <property type="project" value="UniProtKB-KW"/>
</dbReference>
<evidence type="ECO:0000259" key="3">
    <source>
        <dbReference type="Pfam" id="PF01555"/>
    </source>
</evidence>
<reference evidence="4" key="2">
    <citation type="journal article" date="2022" name="Microbiol. Resour. Announc.">
        <title>Metagenome Sequencing to Explore Phylogenomics of Terrestrial Cyanobacteria.</title>
        <authorList>
            <person name="Ward R.D."/>
            <person name="Stajich J.E."/>
            <person name="Johansen J.R."/>
            <person name="Huntemann M."/>
            <person name="Clum A."/>
            <person name="Foster B."/>
            <person name="Foster B."/>
            <person name="Roux S."/>
            <person name="Palaniappan K."/>
            <person name="Varghese N."/>
            <person name="Mukherjee S."/>
            <person name="Reddy T.B.K."/>
            <person name="Daum C."/>
            <person name="Copeland A."/>
            <person name="Chen I.A."/>
            <person name="Ivanova N.N."/>
            <person name="Kyrpides N.C."/>
            <person name="Shapiro N."/>
            <person name="Eloe-Fadrosh E.A."/>
            <person name="Pietrasiak N."/>
        </authorList>
    </citation>
    <scope>NUCLEOTIDE SEQUENCE</scope>
    <source>
        <strain evidence="4">GSE-NOS-MK-12-04C</strain>
    </source>
</reference>
<dbReference type="GO" id="GO:0003677">
    <property type="term" value="F:DNA binding"/>
    <property type="evidence" value="ECO:0007669"/>
    <property type="project" value="InterPro"/>
</dbReference>
<dbReference type="GO" id="GO:0008170">
    <property type="term" value="F:N-methyltransferase activity"/>
    <property type="evidence" value="ECO:0007669"/>
    <property type="project" value="InterPro"/>
</dbReference>
<dbReference type="Proteomes" id="UP000729701">
    <property type="component" value="Unassembled WGS sequence"/>
</dbReference>
<comment type="caution">
    <text evidence="4">The sequence shown here is derived from an EMBL/GenBank/DDBJ whole genome shotgun (WGS) entry which is preliminary data.</text>
</comment>
<dbReference type="Pfam" id="PF01555">
    <property type="entry name" value="N6_N4_Mtase"/>
    <property type="match status" value="1"/>
</dbReference>
<dbReference type="EMBL" id="JAHHGZ010000049">
    <property type="protein sequence ID" value="MBW4671586.1"/>
    <property type="molecule type" value="Genomic_DNA"/>
</dbReference>
<protein>
    <submittedName>
        <fullName evidence="4">Site-specific DNA-methyltransferase</fullName>
    </submittedName>
</protein>
<accession>A0A951QSZ2</accession>
<dbReference type="SUPFAM" id="SSF53335">
    <property type="entry name" value="S-adenosyl-L-methionine-dependent methyltransferases"/>
    <property type="match status" value="1"/>
</dbReference>
<organism evidence="4 5">
    <name type="scientific">Cyanomargarita calcarea GSE-NOS-MK-12-04C</name>
    <dbReference type="NCBI Taxonomy" id="2839659"/>
    <lineage>
        <taxon>Bacteria</taxon>
        <taxon>Bacillati</taxon>
        <taxon>Cyanobacteriota</taxon>
        <taxon>Cyanophyceae</taxon>
        <taxon>Nostocales</taxon>
        <taxon>Cyanomargaritaceae</taxon>
        <taxon>Cyanomargarita</taxon>
    </lineage>
</organism>
<evidence type="ECO:0000256" key="1">
    <source>
        <dbReference type="ARBA" id="ARBA00022603"/>
    </source>
</evidence>